<accession>A0A2J6SX48</accession>
<dbReference type="RefSeq" id="XP_024732246.1">
    <property type="nucleotide sequence ID" value="XM_024883711.1"/>
</dbReference>
<dbReference type="Proteomes" id="UP000235371">
    <property type="component" value="Unassembled WGS sequence"/>
</dbReference>
<dbReference type="InParanoid" id="A0A2J6SX48"/>
<gene>
    <name evidence="1" type="ORF">K444DRAFT_634176</name>
</gene>
<organism evidence="1 2">
    <name type="scientific">Hyaloscypha bicolor E</name>
    <dbReference type="NCBI Taxonomy" id="1095630"/>
    <lineage>
        <taxon>Eukaryota</taxon>
        <taxon>Fungi</taxon>
        <taxon>Dikarya</taxon>
        <taxon>Ascomycota</taxon>
        <taxon>Pezizomycotina</taxon>
        <taxon>Leotiomycetes</taxon>
        <taxon>Helotiales</taxon>
        <taxon>Hyaloscyphaceae</taxon>
        <taxon>Hyaloscypha</taxon>
        <taxon>Hyaloscypha bicolor</taxon>
    </lineage>
</organism>
<name>A0A2J6SX48_9HELO</name>
<dbReference type="EMBL" id="KZ613856">
    <property type="protein sequence ID" value="PMD55342.1"/>
    <property type="molecule type" value="Genomic_DNA"/>
</dbReference>
<evidence type="ECO:0000313" key="1">
    <source>
        <dbReference type="EMBL" id="PMD55342.1"/>
    </source>
</evidence>
<keyword evidence="2" id="KW-1185">Reference proteome</keyword>
<dbReference type="AlphaFoldDB" id="A0A2J6SX48"/>
<dbReference type="OrthoDB" id="10360013at2759"/>
<evidence type="ECO:0008006" key="3">
    <source>
        <dbReference type="Google" id="ProtNLM"/>
    </source>
</evidence>
<proteinExistence type="predicted"/>
<sequence length="362" mass="42601">MSIQKAILDPRVSPPVLKLHFDIWHQILSYLPNISRRTLTHLTGNKFPLWSNNNELKHQKVWDLIFDNYEFLEYMSDCGYLCILIGSDLQYLYNYNSREALYKRSLKDRNDLNLALIILQGNQRYRSWAGQPGTSRIVGDFINSARKELKQQIHISDTRWDVPGTLQIHHRPGKRKRYTIRLNIESLSKGPLPDRPSIELACEALVSLKGDYLNSAYLYWKYDRKLLRLIEPPDIVGVGRYASVRGTKEWVKDVCGLKIQHPEEVPELCHHQPPCIPSFKKKRSKGWNEVHSSFEGAFPCQILFHKGLGRDRQYYARVEQFPNGHLYIGWHPDYRYIKAKFPANYRGEKDWETDPIMEKRIY</sequence>
<evidence type="ECO:0000313" key="2">
    <source>
        <dbReference type="Proteomes" id="UP000235371"/>
    </source>
</evidence>
<reference evidence="1 2" key="1">
    <citation type="submission" date="2016-04" db="EMBL/GenBank/DDBJ databases">
        <title>A degradative enzymes factory behind the ericoid mycorrhizal symbiosis.</title>
        <authorList>
            <consortium name="DOE Joint Genome Institute"/>
            <person name="Martino E."/>
            <person name="Morin E."/>
            <person name="Grelet G."/>
            <person name="Kuo A."/>
            <person name="Kohler A."/>
            <person name="Daghino S."/>
            <person name="Barry K."/>
            <person name="Choi C."/>
            <person name="Cichocki N."/>
            <person name="Clum A."/>
            <person name="Copeland A."/>
            <person name="Hainaut M."/>
            <person name="Haridas S."/>
            <person name="Labutti K."/>
            <person name="Lindquist E."/>
            <person name="Lipzen A."/>
            <person name="Khouja H.-R."/>
            <person name="Murat C."/>
            <person name="Ohm R."/>
            <person name="Olson A."/>
            <person name="Spatafora J."/>
            <person name="Veneault-Fourrey C."/>
            <person name="Henrissat B."/>
            <person name="Grigoriev I."/>
            <person name="Martin F."/>
            <person name="Perotto S."/>
        </authorList>
    </citation>
    <scope>NUCLEOTIDE SEQUENCE [LARGE SCALE GENOMIC DNA]</scope>
    <source>
        <strain evidence="1 2">E</strain>
    </source>
</reference>
<protein>
    <recommendedName>
        <fullName evidence="3">F-box domain-containing protein</fullName>
    </recommendedName>
</protein>
<dbReference type="GeneID" id="36591788"/>